<keyword evidence="2" id="KW-1185">Reference proteome</keyword>
<sequence length="89" mass="9493">MEDARKLCAQAKQAGAGNYLVHVFKAESSDKAINAALKEMEKALPVTAVMALSVDKTANKVLCLSQVPKVCGQTFLPSCAANSRIMRPN</sequence>
<accession>A0A3P7NPB1</accession>
<dbReference type="EMBL" id="UYRU01104918">
    <property type="protein sequence ID" value="VDN42530.1"/>
    <property type="molecule type" value="Genomic_DNA"/>
</dbReference>
<gene>
    <name evidence="1" type="ORF">DILT_LOCUS18849</name>
</gene>
<name>A0A3P7NPB1_DIBLA</name>
<reference evidence="1 2" key="1">
    <citation type="submission" date="2018-11" db="EMBL/GenBank/DDBJ databases">
        <authorList>
            <consortium name="Pathogen Informatics"/>
        </authorList>
    </citation>
    <scope>NUCLEOTIDE SEQUENCE [LARGE SCALE GENOMIC DNA]</scope>
</reference>
<protein>
    <submittedName>
        <fullName evidence="1">Uncharacterized protein</fullName>
    </submittedName>
</protein>
<evidence type="ECO:0000313" key="2">
    <source>
        <dbReference type="Proteomes" id="UP000281553"/>
    </source>
</evidence>
<proteinExistence type="predicted"/>
<dbReference type="Proteomes" id="UP000281553">
    <property type="component" value="Unassembled WGS sequence"/>
</dbReference>
<dbReference type="AlphaFoldDB" id="A0A3P7NPB1"/>
<organism evidence="1 2">
    <name type="scientific">Dibothriocephalus latus</name>
    <name type="common">Fish tapeworm</name>
    <name type="synonym">Diphyllobothrium latum</name>
    <dbReference type="NCBI Taxonomy" id="60516"/>
    <lineage>
        <taxon>Eukaryota</taxon>
        <taxon>Metazoa</taxon>
        <taxon>Spiralia</taxon>
        <taxon>Lophotrochozoa</taxon>
        <taxon>Platyhelminthes</taxon>
        <taxon>Cestoda</taxon>
        <taxon>Eucestoda</taxon>
        <taxon>Diphyllobothriidea</taxon>
        <taxon>Diphyllobothriidae</taxon>
        <taxon>Dibothriocephalus</taxon>
    </lineage>
</organism>
<evidence type="ECO:0000313" key="1">
    <source>
        <dbReference type="EMBL" id="VDN42530.1"/>
    </source>
</evidence>
<dbReference type="OrthoDB" id="2423964at2759"/>